<gene>
    <name evidence="5" type="ORF">C4K68_12745</name>
</gene>
<dbReference type="AlphaFoldDB" id="A0A2S5KRU0"/>
<feature type="domain" description="Glycosyl hydrolase family 32 N-terminal" evidence="4">
    <location>
        <begin position="17"/>
        <end position="231"/>
    </location>
</feature>
<comment type="similarity">
    <text evidence="1">Belongs to the glycosyl hydrolase 32 family.</text>
</comment>
<dbReference type="Proteomes" id="UP000238196">
    <property type="component" value="Unassembled WGS sequence"/>
</dbReference>
<dbReference type="InterPro" id="IPR013148">
    <property type="entry name" value="Glyco_hydro_32_N"/>
</dbReference>
<accession>A0A2S5KRU0</accession>
<dbReference type="PANTHER" id="PTHR43101">
    <property type="entry name" value="BETA-FRUCTOSIDASE"/>
    <property type="match status" value="1"/>
</dbReference>
<name>A0A2S5KRU0_9PROT</name>
<dbReference type="SUPFAM" id="SSF75005">
    <property type="entry name" value="Arabinanase/levansucrase/invertase"/>
    <property type="match status" value="1"/>
</dbReference>
<evidence type="ECO:0000259" key="4">
    <source>
        <dbReference type="Pfam" id="PF00251"/>
    </source>
</evidence>
<comment type="caution">
    <text evidence="5">The sequence shown here is derived from an EMBL/GenBank/DDBJ whole genome shotgun (WGS) entry which is preliminary data.</text>
</comment>
<proteinExistence type="inferred from homology"/>
<evidence type="ECO:0000256" key="1">
    <source>
        <dbReference type="ARBA" id="ARBA00009902"/>
    </source>
</evidence>
<dbReference type="GO" id="GO:0016798">
    <property type="term" value="F:hydrolase activity, acting on glycosyl bonds"/>
    <property type="evidence" value="ECO:0007669"/>
    <property type="project" value="UniProtKB-KW"/>
</dbReference>
<evidence type="ECO:0000313" key="6">
    <source>
        <dbReference type="Proteomes" id="UP000238196"/>
    </source>
</evidence>
<organism evidence="5 6">
    <name type="scientific">Proteobacteria bacterium 228</name>
    <dbReference type="NCBI Taxonomy" id="2083153"/>
    <lineage>
        <taxon>Bacteria</taxon>
        <taxon>Pseudomonadati</taxon>
        <taxon>Pseudomonadota</taxon>
    </lineage>
</organism>
<reference evidence="5 6" key="1">
    <citation type="submission" date="2018-02" db="EMBL/GenBank/DDBJ databases">
        <title>novel marine gammaproteobacteria from coastal saline agro ecosystem.</title>
        <authorList>
            <person name="Krishnan R."/>
            <person name="Ramesh Kumar N."/>
        </authorList>
    </citation>
    <scope>NUCLEOTIDE SEQUENCE [LARGE SCALE GENOMIC DNA]</scope>
    <source>
        <strain evidence="5 6">228</strain>
    </source>
</reference>
<sequence length="328" mass="37165">MTLSLEKKWVWDSWYIKRGGVWHCFYLQADKSLVNPDLRHFNVTQGHATSTDLTTWQHHGTCFSPSQTPAWDDSNTWTGSVIKDDEGVYHLFYTGLSHKEKSLYQRIGHAVSDDLHSWCRVDDGLCLDLVGENASFYESDIQVGHWHDRAMRDPWVIRNPDGKGWLMYFTARASGIAEPNDGGAIGFATSDDLYSWTLQPPVFVGGFGQMEVPQVFEIDNRWYCLFCTNDVHWSQASINSHLGPAVSGNHYLMADSPFGPWQLPDTTFFDGHNPCYRYAARILETDNGHVIIGFHDQGKDGFVGEILNPEPISTNDKGLLVFNNKRAV</sequence>
<dbReference type="InterPro" id="IPR023296">
    <property type="entry name" value="Glyco_hydro_beta-prop_sf"/>
</dbReference>
<dbReference type="InterPro" id="IPR051214">
    <property type="entry name" value="GH32_Enzymes"/>
</dbReference>
<evidence type="ECO:0000313" key="5">
    <source>
        <dbReference type="EMBL" id="PPC76976.1"/>
    </source>
</evidence>
<evidence type="ECO:0000256" key="3">
    <source>
        <dbReference type="ARBA" id="ARBA00023295"/>
    </source>
</evidence>
<dbReference type="PANTHER" id="PTHR43101:SF1">
    <property type="entry name" value="BETA-FRUCTOSIDASE"/>
    <property type="match status" value="1"/>
</dbReference>
<evidence type="ECO:0000256" key="2">
    <source>
        <dbReference type="ARBA" id="ARBA00022801"/>
    </source>
</evidence>
<keyword evidence="3" id="KW-0326">Glycosidase</keyword>
<dbReference type="Gene3D" id="2.115.10.20">
    <property type="entry name" value="Glycosyl hydrolase domain, family 43"/>
    <property type="match status" value="1"/>
</dbReference>
<dbReference type="Pfam" id="PF00251">
    <property type="entry name" value="Glyco_hydro_32N"/>
    <property type="match status" value="1"/>
</dbReference>
<dbReference type="OrthoDB" id="3359526at2"/>
<protein>
    <submittedName>
        <fullName evidence="5">Levansucrase</fullName>
    </submittedName>
</protein>
<keyword evidence="2" id="KW-0378">Hydrolase</keyword>
<dbReference type="CDD" id="cd18609">
    <property type="entry name" value="GH32-like"/>
    <property type="match status" value="1"/>
</dbReference>
<dbReference type="EMBL" id="PRLP01000036">
    <property type="protein sequence ID" value="PPC76976.1"/>
    <property type="molecule type" value="Genomic_DNA"/>
</dbReference>